<evidence type="ECO:0000313" key="6">
    <source>
        <dbReference type="EMBL" id="PRD12366.1"/>
    </source>
</evidence>
<reference evidence="6 7" key="1">
    <citation type="submission" date="2017-10" db="EMBL/GenBank/DDBJ databases">
        <title>Draft genome of two endophytic bacteria isolated from 'guarana' Paullinia cupana (Mart.) Ducke.</title>
        <authorList>
            <person name="Siqueira K.A."/>
            <person name="Liotti R.G."/>
            <person name="Mendes T.A."/>
            <person name="Soares M.A."/>
        </authorList>
    </citation>
    <scope>NUCLEOTIDE SEQUENCE [LARGE SCALE GENOMIC DNA]</scope>
    <source>
        <strain evidence="6 7">342</strain>
    </source>
</reference>
<dbReference type="RefSeq" id="WP_105595793.1">
    <property type="nucleotide sequence ID" value="NZ_PDET01000036.1"/>
</dbReference>
<dbReference type="Pfam" id="PF10145">
    <property type="entry name" value="PhageMin_Tail"/>
    <property type="match status" value="1"/>
</dbReference>
<dbReference type="InterPro" id="IPR010090">
    <property type="entry name" value="Phage_tape_meas"/>
</dbReference>
<dbReference type="PANTHER" id="PTHR37813">
    <property type="entry name" value="FELS-2 PROPHAGE PROTEIN"/>
    <property type="match status" value="1"/>
</dbReference>
<feature type="coiled-coil region" evidence="2">
    <location>
        <begin position="139"/>
        <end position="183"/>
    </location>
</feature>
<feature type="transmembrane region" description="Helical" evidence="4">
    <location>
        <begin position="566"/>
        <end position="583"/>
    </location>
</feature>
<dbReference type="Proteomes" id="UP000239181">
    <property type="component" value="Unassembled WGS sequence"/>
</dbReference>
<keyword evidence="7" id="KW-1185">Reference proteome</keyword>
<feature type="transmembrane region" description="Helical" evidence="4">
    <location>
        <begin position="538"/>
        <end position="559"/>
    </location>
</feature>
<keyword evidence="4" id="KW-0472">Membrane</keyword>
<evidence type="ECO:0000256" key="2">
    <source>
        <dbReference type="SAM" id="Coils"/>
    </source>
</evidence>
<sequence length="820" mass="86956">MSNNLRLQVLLRAVDQASRPFKAVQNATKQTSQGIRQAQAALTALDAKAARIDGFRKTSAQLAVTQQKLKEAKDEAERLAVQFRNTARPTAAQARELDKARAAASALQVKTNSLRLSVQQQREALNASGISTRRLSSEQQRLRTEAAQVTANLARQRAELQRLNQHQERLNRTTERYRRGQEISGKVRNGGAAAFAGGSAALIAGGALLASGVEFDAQMSETQALLDVSKTDPKLAAIRNQARVIGGSTAFSPTDVARTQSTLARSGYDADAVLASTESTVNLSLASKVDIAEAADIVTNMQTAFKIPMSEIQRVADVMTKGFTKSNTSLLELGEAMKYAAPIARAAGASIEQTTAMLGIMADNGIKGSMAGTGGSAVFSRLQAPVGQAPAALNELGVKTRDNKGNMLPVFGILKAIDASFKKNRLGTAQQAEYIKTIFGEEAAKSVISLIDAAGDGKLDAKYAMLMNAKGSAERVANIQVDNLSGDLKNLSSAWEDIRIEVFDQQNSALRKLTVTANDWLIKAGEWVKANPDLTNKIVMVTGAVTALVAGLGLVGLIAWPVVAGLNMIIAGAGLLATGFSLVSGTVIAALSAITLPVVAVAAAIVAGALLVRKYWEPISAFISGFAEGFVAAMGPIGDSFNWLKPIFSWVTEKIKALWDWFGKLLEPVKSTQAELQAAGDMGKKFGNMLADALKIPGEALNQLRSGIDWVLEKLGVIDKKSEDLSEKVPGPDSVATGGAGWSGDGLQYNFATGGATYQPVTAPASKGSFTDSSVNHYQYDINMHPGMTKDDALALMAQHQEREKRNRAAAQRSKLGGED</sequence>
<feature type="region of interest" description="Disordered" evidence="3">
    <location>
        <begin position="799"/>
        <end position="820"/>
    </location>
</feature>
<comment type="caution">
    <text evidence="6">The sequence shown here is derived from an EMBL/GenBank/DDBJ whole genome shotgun (WGS) entry which is preliminary data.</text>
</comment>
<evidence type="ECO:0000256" key="1">
    <source>
        <dbReference type="ARBA" id="ARBA00022612"/>
    </source>
</evidence>
<keyword evidence="2" id="KW-0175">Coiled coil</keyword>
<evidence type="ECO:0000313" key="7">
    <source>
        <dbReference type="Proteomes" id="UP000239181"/>
    </source>
</evidence>
<feature type="domain" description="Phage tail tape measure protein" evidence="5">
    <location>
        <begin position="239"/>
        <end position="440"/>
    </location>
</feature>
<evidence type="ECO:0000256" key="3">
    <source>
        <dbReference type="SAM" id="MobiDB-lite"/>
    </source>
</evidence>
<gene>
    <name evidence="6" type="ORF">CQW29_26805</name>
</gene>
<feature type="transmembrane region" description="Helical" evidence="4">
    <location>
        <begin position="589"/>
        <end position="612"/>
    </location>
</feature>
<keyword evidence="4" id="KW-0812">Transmembrane</keyword>
<dbReference type="NCBIfam" id="TIGR01760">
    <property type="entry name" value="tape_meas_TP901"/>
    <property type="match status" value="1"/>
</dbReference>
<dbReference type="EMBL" id="PDET01000036">
    <property type="protein sequence ID" value="PRD12366.1"/>
    <property type="molecule type" value="Genomic_DNA"/>
</dbReference>
<name>A0A2S9I3I6_9GAMM</name>
<keyword evidence="1" id="KW-1188">Viral release from host cell</keyword>
<organism evidence="6 7">
    <name type="scientific">Pantoea coffeiphila</name>
    <dbReference type="NCBI Taxonomy" id="1465635"/>
    <lineage>
        <taxon>Bacteria</taxon>
        <taxon>Pseudomonadati</taxon>
        <taxon>Pseudomonadota</taxon>
        <taxon>Gammaproteobacteria</taxon>
        <taxon>Enterobacterales</taxon>
        <taxon>Erwiniaceae</taxon>
        <taxon>Pantoea</taxon>
    </lineage>
</organism>
<keyword evidence="4" id="KW-1133">Transmembrane helix</keyword>
<proteinExistence type="predicted"/>
<dbReference type="AlphaFoldDB" id="A0A2S9I3I6"/>
<evidence type="ECO:0000259" key="5">
    <source>
        <dbReference type="Pfam" id="PF10145"/>
    </source>
</evidence>
<feature type="coiled-coil region" evidence="2">
    <location>
        <begin position="55"/>
        <end position="86"/>
    </location>
</feature>
<evidence type="ECO:0000256" key="4">
    <source>
        <dbReference type="SAM" id="Phobius"/>
    </source>
</evidence>
<dbReference type="PANTHER" id="PTHR37813:SF1">
    <property type="entry name" value="FELS-2 PROPHAGE PROTEIN"/>
    <property type="match status" value="1"/>
</dbReference>
<protein>
    <submittedName>
        <fullName evidence="6">Phage tail tape measure protein</fullName>
    </submittedName>
</protein>
<accession>A0A2S9I3I6</accession>
<dbReference type="OrthoDB" id="8019720at2"/>